<keyword evidence="2" id="KW-1185">Reference proteome</keyword>
<dbReference type="AlphaFoldDB" id="A0A8S4G2X9"/>
<accession>A0A8S4G2X9</accession>
<sequence>MFGNTVEPLCERHVAVSTLDGNISFFSVSSGEARGGVEGRADLGAGRGDTDLVTAEKMLKTK</sequence>
<organism evidence="1 2">
    <name type="scientific">Plutella xylostella</name>
    <name type="common">Diamondback moth</name>
    <name type="synonym">Plutella maculipennis</name>
    <dbReference type="NCBI Taxonomy" id="51655"/>
    <lineage>
        <taxon>Eukaryota</taxon>
        <taxon>Metazoa</taxon>
        <taxon>Ecdysozoa</taxon>
        <taxon>Arthropoda</taxon>
        <taxon>Hexapoda</taxon>
        <taxon>Insecta</taxon>
        <taxon>Pterygota</taxon>
        <taxon>Neoptera</taxon>
        <taxon>Endopterygota</taxon>
        <taxon>Lepidoptera</taxon>
        <taxon>Glossata</taxon>
        <taxon>Ditrysia</taxon>
        <taxon>Yponomeutoidea</taxon>
        <taxon>Plutellidae</taxon>
        <taxon>Plutella</taxon>
    </lineage>
</organism>
<protein>
    <submittedName>
        <fullName evidence="1">(diamondback moth) hypothetical protein</fullName>
    </submittedName>
</protein>
<evidence type="ECO:0000313" key="1">
    <source>
        <dbReference type="EMBL" id="CAG9134599.1"/>
    </source>
</evidence>
<gene>
    <name evidence="1" type="ORF">PLXY2_LOCUS12871</name>
</gene>
<dbReference type="EMBL" id="CAJHNJ030000082">
    <property type="protein sequence ID" value="CAG9134599.1"/>
    <property type="molecule type" value="Genomic_DNA"/>
</dbReference>
<name>A0A8S4G2X9_PLUXY</name>
<proteinExistence type="predicted"/>
<dbReference type="Proteomes" id="UP000653454">
    <property type="component" value="Unassembled WGS sequence"/>
</dbReference>
<reference evidence="1" key="1">
    <citation type="submission" date="2020-11" db="EMBL/GenBank/DDBJ databases">
        <authorList>
            <person name="Whiteford S."/>
        </authorList>
    </citation>
    <scope>NUCLEOTIDE SEQUENCE</scope>
</reference>
<comment type="caution">
    <text evidence="1">The sequence shown here is derived from an EMBL/GenBank/DDBJ whole genome shotgun (WGS) entry which is preliminary data.</text>
</comment>
<evidence type="ECO:0000313" key="2">
    <source>
        <dbReference type="Proteomes" id="UP000653454"/>
    </source>
</evidence>